<dbReference type="OrthoDB" id="8119704at2759"/>
<keyword evidence="2" id="KW-0808">Transferase</keyword>
<comment type="caution">
    <text evidence="5">The sequence shown here is derived from an EMBL/GenBank/DDBJ whole genome shotgun (WGS) entry which is preliminary data.</text>
</comment>
<comment type="similarity">
    <text evidence="1">Belongs to the AB hydrolase superfamily.</text>
</comment>
<reference evidence="5" key="1">
    <citation type="journal article" date="2021" name="Open Biol.">
        <title>Shared evolutionary footprints suggest mitochondrial oxidative damage underlies multiple complex I losses in fungi.</title>
        <authorList>
            <person name="Schikora-Tamarit M.A."/>
            <person name="Marcet-Houben M."/>
            <person name="Nosek J."/>
            <person name="Gabaldon T."/>
        </authorList>
    </citation>
    <scope>NUCLEOTIDE SEQUENCE</scope>
    <source>
        <strain evidence="5">CBS2887</strain>
    </source>
</reference>
<dbReference type="InterPro" id="IPR029058">
    <property type="entry name" value="AB_hydrolase_fold"/>
</dbReference>
<dbReference type="Gene3D" id="3.40.50.1820">
    <property type="entry name" value="alpha/beta hydrolase"/>
    <property type="match status" value="1"/>
</dbReference>
<evidence type="ECO:0000313" key="6">
    <source>
        <dbReference type="Proteomes" id="UP000774326"/>
    </source>
</evidence>
<dbReference type="EMBL" id="JAEUBG010002286">
    <property type="protein sequence ID" value="KAH3684883.1"/>
    <property type="molecule type" value="Genomic_DNA"/>
</dbReference>
<dbReference type="GO" id="GO:0005739">
    <property type="term" value="C:mitochondrion"/>
    <property type="evidence" value="ECO:0007669"/>
    <property type="project" value="TreeGrafter"/>
</dbReference>
<evidence type="ECO:0000259" key="4">
    <source>
        <dbReference type="Pfam" id="PF00561"/>
    </source>
</evidence>
<evidence type="ECO:0000256" key="2">
    <source>
        <dbReference type="ARBA" id="ARBA00022679"/>
    </source>
</evidence>
<feature type="domain" description="AB hydrolase-1" evidence="4">
    <location>
        <begin position="44"/>
        <end position="293"/>
    </location>
</feature>
<evidence type="ECO:0000256" key="3">
    <source>
        <dbReference type="ARBA" id="ARBA00022801"/>
    </source>
</evidence>
<dbReference type="GO" id="GO:0052689">
    <property type="term" value="F:carboxylic ester hydrolase activity"/>
    <property type="evidence" value="ECO:0007669"/>
    <property type="project" value="TreeGrafter"/>
</dbReference>
<gene>
    <name evidence="5" type="ORF">WICPIJ_004145</name>
</gene>
<dbReference type="GO" id="GO:0016740">
    <property type="term" value="F:transferase activity"/>
    <property type="evidence" value="ECO:0007669"/>
    <property type="project" value="UniProtKB-KW"/>
</dbReference>
<protein>
    <recommendedName>
        <fullName evidence="4">AB hydrolase-1 domain-containing protein</fullName>
    </recommendedName>
</protein>
<dbReference type="Pfam" id="PF00561">
    <property type="entry name" value="Abhydrolase_1"/>
    <property type="match status" value="1"/>
</dbReference>
<accession>A0A9P8Q678</accession>
<keyword evidence="6" id="KW-1185">Reference proteome</keyword>
<dbReference type="PANTHER" id="PTHR46118:SF4">
    <property type="entry name" value="PROTEIN ABHD11"/>
    <property type="match status" value="1"/>
</dbReference>
<sequence>MKPTSFLWKPLSKLPTANAVKLAYDLHLPTRTVNPNLNIRSHEPIIFLHGVFGSKSNYRHQCQTIANVTHTPVYALDLRNHGDSEHALPVDYNTYSNDVLKFMQDHNLKKANIVGFSLGAKISLLSLLKYPELFRSGIILDNAPVKNPKAGLFLQAFLKSVVNLLNKAKIPSHDKNWRELGHQAIQKYVKDPVGVQYLLKNLRNTDPAENITDYEEGYCHFNVPVRLFESDFIEQITTWPEEIAQGKQYLGPVKVIKAKKSNFIVEDGLKAYSEHFPNYEISEVNCGHLVFDNRSQECVRLICDFIKTQRYKSLQSHLRNTAGLSAAEIQVKHDQMDLNIKTFNKEVAAGDHVVSA</sequence>
<evidence type="ECO:0000313" key="5">
    <source>
        <dbReference type="EMBL" id="KAH3684883.1"/>
    </source>
</evidence>
<dbReference type="Proteomes" id="UP000774326">
    <property type="component" value="Unassembled WGS sequence"/>
</dbReference>
<proteinExistence type="inferred from homology"/>
<name>A0A9P8Q678_WICPI</name>
<organism evidence="5 6">
    <name type="scientific">Wickerhamomyces pijperi</name>
    <name type="common">Yeast</name>
    <name type="synonym">Pichia pijperi</name>
    <dbReference type="NCBI Taxonomy" id="599730"/>
    <lineage>
        <taxon>Eukaryota</taxon>
        <taxon>Fungi</taxon>
        <taxon>Dikarya</taxon>
        <taxon>Ascomycota</taxon>
        <taxon>Saccharomycotina</taxon>
        <taxon>Saccharomycetes</taxon>
        <taxon>Phaffomycetales</taxon>
        <taxon>Wickerhamomycetaceae</taxon>
        <taxon>Wickerhamomyces</taxon>
    </lineage>
</organism>
<evidence type="ECO:0000256" key="1">
    <source>
        <dbReference type="ARBA" id="ARBA00008645"/>
    </source>
</evidence>
<dbReference type="InterPro" id="IPR000073">
    <property type="entry name" value="AB_hydrolase_1"/>
</dbReference>
<dbReference type="AlphaFoldDB" id="A0A9P8Q678"/>
<dbReference type="SUPFAM" id="SSF53474">
    <property type="entry name" value="alpha/beta-Hydrolases"/>
    <property type="match status" value="1"/>
</dbReference>
<dbReference type="PANTHER" id="PTHR46118">
    <property type="entry name" value="PROTEIN ABHD11"/>
    <property type="match status" value="1"/>
</dbReference>
<keyword evidence="3" id="KW-0378">Hydrolase</keyword>
<reference evidence="5" key="2">
    <citation type="submission" date="2021-01" db="EMBL/GenBank/DDBJ databases">
        <authorList>
            <person name="Schikora-Tamarit M.A."/>
        </authorList>
    </citation>
    <scope>NUCLEOTIDE SEQUENCE</scope>
    <source>
        <strain evidence="5">CBS2887</strain>
    </source>
</reference>